<dbReference type="PROSITE" id="PS50088">
    <property type="entry name" value="ANK_REPEAT"/>
    <property type="match status" value="2"/>
</dbReference>
<comment type="caution">
    <text evidence="4">The sequence shown here is derived from an EMBL/GenBank/DDBJ whole genome shotgun (WGS) entry which is preliminary data.</text>
</comment>
<keyword evidence="1" id="KW-0677">Repeat</keyword>
<dbReference type="Pfam" id="PF12796">
    <property type="entry name" value="Ank_2"/>
    <property type="match status" value="2"/>
</dbReference>
<protein>
    <submittedName>
        <fullName evidence="4">Uncharacterized protein</fullName>
    </submittedName>
</protein>
<proteinExistence type="predicted"/>
<organism evidence="4 5">
    <name type="scientific">Aphanomyces euteiches</name>
    <dbReference type="NCBI Taxonomy" id="100861"/>
    <lineage>
        <taxon>Eukaryota</taxon>
        <taxon>Sar</taxon>
        <taxon>Stramenopiles</taxon>
        <taxon>Oomycota</taxon>
        <taxon>Saprolegniomycetes</taxon>
        <taxon>Saprolegniales</taxon>
        <taxon>Verrucalvaceae</taxon>
        <taxon>Aphanomyces</taxon>
    </lineage>
</organism>
<dbReference type="AlphaFoldDB" id="A0A6G0WWZ1"/>
<dbReference type="SMART" id="SM00248">
    <property type="entry name" value="ANK"/>
    <property type="match status" value="3"/>
</dbReference>
<feature type="repeat" description="ANK" evidence="3">
    <location>
        <begin position="36"/>
        <end position="64"/>
    </location>
</feature>
<evidence type="ECO:0000313" key="4">
    <source>
        <dbReference type="EMBL" id="KAF0732077.1"/>
    </source>
</evidence>
<dbReference type="PANTHER" id="PTHR24171">
    <property type="entry name" value="ANKYRIN REPEAT DOMAIN-CONTAINING PROTEIN 39-RELATED"/>
    <property type="match status" value="1"/>
</dbReference>
<feature type="repeat" description="ANK" evidence="3">
    <location>
        <begin position="143"/>
        <end position="171"/>
    </location>
</feature>
<evidence type="ECO:0000256" key="1">
    <source>
        <dbReference type="ARBA" id="ARBA00022737"/>
    </source>
</evidence>
<dbReference type="InterPro" id="IPR036770">
    <property type="entry name" value="Ankyrin_rpt-contain_sf"/>
</dbReference>
<reference evidence="4 5" key="1">
    <citation type="submission" date="2019-07" db="EMBL/GenBank/DDBJ databases">
        <title>Genomics analysis of Aphanomyces spp. identifies a new class of oomycete effector associated with host adaptation.</title>
        <authorList>
            <person name="Gaulin E."/>
        </authorList>
    </citation>
    <scope>NUCLEOTIDE SEQUENCE [LARGE SCALE GENOMIC DNA]</scope>
    <source>
        <strain evidence="4 5">ATCC 201684</strain>
    </source>
</reference>
<evidence type="ECO:0000256" key="3">
    <source>
        <dbReference type="PROSITE-ProRule" id="PRU00023"/>
    </source>
</evidence>
<dbReference type="PANTHER" id="PTHR24171:SF8">
    <property type="entry name" value="BRCA1-ASSOCIATED RING DOMAIN PROTEIN 1"/>
    <property type="match status" value="1"/>
</dbReference>
<sequence length="231" mass="25833">MTMTLAETLIHACKYGHIDEVRRCLDEGANVDGKGDDWSPLMWCAYYGHVEVAKVLIDHGADVDRIFTHDGKNAEDCARENNQSKFLRYLSSLPARSKPPPELHKATMATISPEVLIQACKFGKIDDACVCLDEGIDPNGKGDDWSPLMWCAYYGHIEVAELLIQHGADIDHIFFHDGKSAMDCAQENNQMKFVAFLKKEIKSQRHVRFKSSESTLDDPNVVPKGCCCVIS</sequence>
<dbReference type="VEuPathDB" id="FungiDB:AeMF1_001045"/>
<dbReference type="GO" id="GO:0085020">
    <property type="term" value="P:protein K6-linked ubiquitination"/>
    <property type="evidence" value="ECO:0007669"/>
    <property type="project" value="TreeGrafter"/>
</dbReference>
<accession>A0A6G0WWZ1</accession>
<name>A0A6G0WWZ1_9STRA</name>
<keyword evidence="5" id="KW-1185">Reference proteome</keyword>
<dbReference type="EMBL" id="VJMJ01000137">
    <property type="protein sequence ID" value="KAF0732077.1"/>
    <property type="molecule type" value="Genomic_DNA"/>
</dbReference>
<dbReference type="GO" id="GO:0004842">
    <property type="term" value="F:ubiquitin-protein transferase activity"/>
    <property type="evidence" value="ECO:0007669"/>
    <property type="project" value="TreeGrafter"/>
</dbReference>
<dbReference type="Gene3D" id="1.25.40.20">
    <property type="entry name" value="Ankyrin repeat-containing domain"/>
    <property type="match status" value="2"/>
</dbReference>
<dbReference type="Proteomes" id="UP000481153">
    <property type="component" value="Unassembled WGS sequence"/>
</dbReference>
<evidence type="ECO:0000256" key="2">
    <source>
        <dbReference type="ARBA" id="ARBA00023043"/>
    </source>
</evidence>
<gene>
    <name evidence="4" type="ORF">Ae201684_010730</name>
</gene>
<dbReference type="SUPFAM" id="SSF48403">
    <property type="entry name" value="Ankyrin repeat"/>
    <property type="match status" value="1"/>
</dbReference>
<dbReference type="InterPro" id="IPR002110">
    <property type="entry name" value="Ankyrin_rpt"/>
</dbReference>
<dbReference type="PROSITE" id="PS50297">
    <property type="entry name" value="ANK_REP_REGION"/>
    <property type="match status" value="2"/>
</dbReference>
<evidence type="ECO:0000313" key="5">
    <source>
        <dbReference type="Proteomes" id="UP000481153"/>
    </source>
</evidence>
<keyword evidence="2 3" id="KW-0040">ANK repeat</keyword>